<accession>A0A3D0WAH8</accession>
<gene>
    <name evidence="2" type="ORF">DEP91_05535</name>
</gene>
<evidence type="ECO:0008006" key="4">
    <source>
        <dbReference type="Google" id="ProtNLM"/>
    </source>
</evidence>
<reference evidence="2 3" key="1">
    <citation type="journal article" date="2018" name="Nat. Biotechnol.">
        <title>A standardized bacterial taxonomy based on genome phylogeny substantially revises the tree of life.</title>
        <authorList>
            <person name="Parks D.H."/>
            <person name="Chuvochina M."/>
            <person name="Waite D.W."/>
            <person name="Rinke C."/>
            <person name="Skarshewski A."/>
            <person name="Chaumeil P.A."/>
            <person name="Hugenholtz P."/>
        </authorList>
    </citation>
    <scope>NUCLEOTIDE SEQUENCE [LARGE SCALE GENOMIC DNA]</scope>
    <source>
        <strain evidence="2">UBA9015</strain>
    </source>
</reference>
<dbReference type="AlphaFoldDB" id="A0A3D0WAH8"/>
<organism evidence="2 3">
    <name type="scientific">Sphingomonas bacterium</name>
    <dbReference type="NCBI Taxonomy" id="1895847"/>
    <lineage>
        <taxon>Bacteria</taxon>
        <taxon>Pseudomonadati</taxon>
        <taxon>Pseudomonadota</taxon>
        <taxon>Alphaproteobacteria</taxon>
        <taxon>Sphingomonadales</taxon>
        <taxon>Sphingomonadaceae</taxon>
        <taxon>Sphingomonas</taxon>
    </lineage>
</organism>
<comment type="caution">
    <text evidence="2">The sequence shown here is derived from an EMBL/GenBank/DDBJ whole genome shotgun (WGS) entry which is preliminary data.</text>
</comment>
<dbReference type="Proteomes" id="UP000262699">
    <property type="component" value="Unassembled WGS sequence"/>
</dbReference>
<name>A0A3D0WAH8_9SPHN</name>
<proteinExistence type="predicted"/>
<sequence>MIASLLLISLAAPAQGYTTRDIGEWKITAARDGDGCFMTRIYPREGDTTLLFGLSADGSNRLTLLNANWSIKPQDRLTLDYRLSNRRLPKQPAIGLASGGKQGFVAAFDAKFPGQFAAATSLAIFRGNTPVERLTLEGTGAAIAELKRCVAASKAGPAARPATDDTIPLDPFAESKPKRKK</sequence>
<evidence type="ECO:0000313" key="3">
    <source>
        <dbReference type="Proteomes" id="UP000262699"/>
    </source>
</evidence>
<evidence type="ECO:0000313" key="2">
    <source>
        <dbReference type="EMBL" id="HCB75622.1"/>
    </source>
</evidence>
<protein>
    <recommendedName>
        <fullName evidence="4">Invasion associated locus B family protein</fullName>
    </recommendedName>
</protein>
<evidence type="ECO:0000256" key="1">
    <source>
        <dbReference type="SAM" id="MobiDB-lite"/>
    </source>
</evidence>
<dbReference type="EMBL" id="DOYJ01000156">
    <property type="protein sequence ID" value="HCB75622.1"/>
    <property type="molecule type" value="Genomic_DNA"/>
</dbReference>
<feature type="region of interest" description="Disordered" evidence="1">
    <location>
        <begin position="154"/>
        <end position="181"/>
    </location>
</feature>